<gene>
    <name evidence="2" type="ORF">RJT34_29943</name>
</gene>
<keyword evidence="1" id="KW-0812">Transmembrane</keyword>
<reference evidence="2 3" key="1">
    <citation type="submission" date="2024-01" db="EMBL/GenBank/DDBJ databases">
        <title>The genomes of 5 underutilized Papilionoideae crops provide insights into root nodulation and disease resistance.</title>
        <authorList>
            <person name="Yuan L."/>
        </authorList>
    </citation>
    <scope>NUCLEOTIDE SEQUENCE [LARGE SCALE GENOMIC DNA]</scope>
    <source>
        <strain evidence="2">LY-2023</strain>
        <tissue evidence="2">Leaf</tissue>
    </source>
</reference>
<comment type="caution">
    <text evidence="2">The sequence shown here is derived from an EMBL/GenBank/DDBJ whole genome shotgun (WGS) entry which is preliminary data.</text>
</comment>
<accession>A0AAN9HZY2</accession>
<feature type="transmembrane region" description="Helical" evidence="1">
    <location>
        <begin position="12"/>
        <end position="29"/>
    </location>
</feature>
<proteinExistence type="predicted"/>
<organism evidence="2 3">
    <name type="scientific">Clitoria ternatea</name>
    <name type="common">Butterfly pea</name>
    <dbReference type="NCBI Taxonomy" id="43366"/>
    <lineage>
        <taxon>Eukaryota</taxon>
        <taxon>Viridiplantae</taxon>
        <taxon>Streptophyta</taxon>
        <taxon>Embryophyta</taxon>
        <taxon>Tracheophyta</taxon>
        <taxon>Spermatophyta</taxon>
        <taxon>Magnoliopsida</taxon>
        <taxon>eudicotyledons</taxon>
        <taxon>Gunneridae</taxon>
        <taxon>Pentapetalae</taxon>
        <taxon>rosids</taxon>
        <taxon>fabids</taxon>
        <taxon>Fabales</taxon>
        <taxon>Fabaceae</taxon>
        <taxon>Papilionoideae</taxon>
        <taxon>50 kb inversion clade</taxon>
        <taxon>NPAAA clade</taxon>
        <taxon>indigoferoid/millettioid clade</taxon>
        <taxon>Phaseoleae</taxon>
        <taxon>Clitoria</taxon>
    </lineage>
</organism>
<sequence>MHGPSSDLFSRVMPVISDVSVILIFITIIDRHAALAVITNEEEQEDMSTFCCRYSDLHLQGKAYSFAPYNVFKLLELSRDWLKQRMKGLVIIRTKS</sequence>
<evidence type="ECO:0000313" key="3">
    <source>
        <dbReference type="Proteomes" id="UP001359559"/>
    </source>
</evidence>
<protein>
    <submittedName>
        <fullName evidence="2">Uncharacterized protein</fullName>
    </submittedName>
</protein>
<dbReference type="AlphaFoldDB" id="A0AAN9HZY2"/>
<dbReference type="EMBL" id="JAYKXN010000008">
    <property type="protein sequence ID" value="KAK7262373.1"/>
    <property type="molecule type" value="Genomic_DNA"/>
</dbReference>
<dbReference type="Proteomes" id="UP001359559">
    <property type="component" value="Unassembled WGS sequence"/>
</dbReference>
<name>A0AAN9HZY2_CLITE</name>
<keyword evidence="1" id="KW-0472">Membrane</keyword>
<evidence type="ECO:0000256" key="1">
    <source>
        <dbReference type="SAM" id="Phobius"/>
    </source>
</evidence>
<evidence type="ECO:0000313" key="2">
    <source>
        <dbReference type="EMBL" id="KAK7262373.1"/>
    </source>
</evidence>
<keyword evidence="1" id="KW-1133">Transmembrane helix</keyword>
<keyword evidence="3" id="KW-1185">Reference proteome</keyword>